<dbReference type="EMBL" id="HG996472">
    <property type="protein sequence ID" value="CAG1832237.1"/>
    <property type="molecule type" value="Genomic_DNA"/>
</dbReference>
<dbReference type="AlphaFoldDB" id="A0A8D6ZN03"/>
<name>A0A8D6ZN03_MUSAM</name>
<gene>
    <name evidence="1" type="ORF">GSMUA_81570.1</name>
</gene>
<reference evidence="1" key="1">
    <citation type="submission" date="2021-03" db="EMBL/GenBank/DDBJ databases">
        <authorList>
            <consortium name="Genoscope - CEA"/>
            <person name="William W."/>
        </authorList>
    </citation>
    <scope>NUCLEOTIDE SEQUENCE</scope>
    <source>
        <strain evidence="1">Doubled-haploid Pahang</strain>
    </source>
</reference>
<proteinExistence type="predicted"/>
<sequence length="159" mass="18578">MARALIQVFSMKQPAMRCHGRLIFTHGTRRRTRAMEEERVRGSNRRRGCIRSRRRSFRSRPVQCPSFDPHRQLLVSSFGERPSPRGRLVGSRRARPGQALHQRHELAGLSVDHLGRHRVDDDRLPLVLLYPARLLVDHRRRCRPLDARFHGLKPTAGRF</sequence>
<accession>A0A8D6ZN03</accession>
<evidence type="ECO:0000313" key="1">
    <source>
        <dbReference type="EMBL" id="CAG1832237.1"/>
    </source>
</evidence>
<protein>
    <submittedName>
        <fullName evidence="1">(wild Malaysian banana) hypothetical protein</fullName>
    </submittedName>
</protein>
<organism evidence="1">
    <name type="scientific">Musa acuminata subsp. malaccensis</name>
    <name type="common">Wild banana</name>
    <name type="synonym">Musa malaccensis</name>
    <dbReference type="NCBI Taxonomy" id="214687"/>
    <lineage>
        <taxon>Eukaryota</taxon>
        <taxon>Viridiplantae</taxon>
        <taxon>Streptophyta</taxon>
        <taxon>Embryophyta</taxon>
        <taxon>Tracheophyta</taxon>
        <taxon>Spermatophyta</taxon>
        <taxon>Magnoliopsida</taxon>
        <taxon>Liliopsida</taxon>
        <taxon>Zingiberales</taxon>
        <taxon>Musaceae</taxon>
        <taxon>Musa</taxon>
    </lineage>
</organism>